<dbReference type="PANTHER" id="PTHR21245">
    <property type="entry name" value="HETEROGENEOUS NUCLEAR RIBONUCLEOPROTEIN"/>
    <property type="match status" value="1"/>
</dbReference>
<evidence type="ECO:0000313" key="5">
    <source>
        <dbReference type="EMBL" id="KAL0278606.1"/>
    </source>
</evidence>
<feature type="compositionally biased region" description="Polar residues" evidence="3">
    <location>
        <begin position="489"/>
        <end position="499"/>
    </location>
</feature>
<feature type="region of interest" description="Disordered" evidence="3">
    <location>
        <begin position="27"/>
        <end position="48"/>
    </location>
</feature>
<dbReference type="SUPFAM" id="SSF54928">
    <property type="entry name" value="RNA-binding domain, RBD"/>
    <property type="match status" value="1"/>
</dbReference>
<accession>A0AAW2I9Y0</accession>
<evidence type="ECO:0000259" key="4">
    <source>
        <dbReference type="PROSITE" id="PS50102"/>
    </source>
</evidence>
<dbReference type="InterPro" id="IPR000504">
    <property type="entry name" value="RRM_dom"/>
</dbReference>
<feature type="domain" description="RRM" evidence="4">
    <location>
        <begin position="51"/>
        <end position="129"/>
    </location>
</feature>
<dbReference type="InterPro" id="IPR035979">
    <property type="entry name" value="RBD_domain_sf"/>
</dbReference>
<evidence type="ECO:0000256" key="3">
    <source>
        <dbReference type="SAM" id="MobiDB-lite"/>
    </source>
</evidence>
<dbReference type="Gene3D" id="3.30.70.330">
    <property type="match status" value="1"/>
</dbReference>
<feature type="region of interest" description="Disordered" evidence="3">
    <location>
        <begin position="461"/>
        <end position="509"/>
    </location>
</feature>
<dbReference type="AlphaFoldDB" id="A0AAW2I9Y0"/>
<dbReference type="SMART" id="SM00360">
    <property type="entry name" value="RRM"/>
    <property type="match status" value="1"/>
</dbReference>
<dbReference type="Pfam" id="PF00076">
    <property type="entry name" value="RRM_1"/>
    <property type="match status" value="1"/>
</dbReference>
<evidence type="ECO:0000256" key="2">
    <source>
        <dbReference type="PROSITE-ProRule" id="PRU00176"/>
    </source>
</evidence>
<dbReference type="InterPro" id="IPR012677">
    <property type="entry name" value="Nucleotide-bd_a/b_plait_sf"/>
</dbReference>
<dbReference type="EMBL" id="JARGDH010000001">
    <property type="protein sequence ID" value="KAL0278606.1"/>
    <property type="molecule type" value="Genomic_DNA"/>
</dbReference>
<sequence>MSSILQALSKHKKILQRMEQQGYPLKQLNGQRTYGGPPPNWGHRPPPSRDSEVFIGKIPRMCFEDELIPLFVSAGELYEFRLLLDFSGTNRGYGYAHYATHEDAMKAIELFDNYEIRPGHYLGVMKSKNNCRLLLGNLYGCVTCSDFDNFLRSTTEKVVSVTTYFTIDELKSANFSVSHHLEDDFMKRVPQNDDICKFAVVEYESHKAAALARRVLIPQFGHLFAIDWAIPLDEIPQENECQVSVSQGPPGNGGNNRSVTLNNLRCGRPVPILPIPPPRLHNLPPDYGYILKYFSLILQMNLQKCVHRMEVPLHVYFEIQEKILGRITSLEHCGPAVQLTLNYLSWYNDKRKCCVNPEIKNVLMEVKLYSDSIVYFLLSRTMGTPVNSDLDHFHCHVLPVQLIQLYRLGLLLLPDEKDKIYGSIGSSLQFLDEIHQKAKAGDERMRRLVLWISRDADGNHVHTPSSTSDLENDEDASVSYSLSPDRDSFQGTTVSTGPSSEYGEDDKPLDSEEELYQTEGENIDLLVNVPILPVRPSITDRPWYMPSAFENVVKYLKYIIRKNLEKAADRGQIPLNVMQSIEVKIVNRIKNVESCRKAVGLIMIHLSKEYNCILQGDLGKILQDVAVYTTEFFRYITRKCSTGTSINEDHYYCFFLPYRISFLYRLSLLLGKHEKGRLTGRITDSLVWLNELIHRTKCKDIDIKEFFDEVTKIALENNESGIVPSLLKDAWDDYYGICHMETCKS</sequence>
<gene>
    <name evidence="5" type="ORF">PYX00_000378</name>
</gene>
<dbReference type="PROSITE" id="PS50102">
    <property type="entry name" value="RRM"/>
    <property type="match status" value="1"/>
</dbReference>
<dbReference type="GO" id="GO:0003723">
    <property type="term" value="F:RNA binding"/>
    <property type="evidence" value="ECO:0007669"/>
    <property type="project" value="UniProtKB-UniRule"/>
</dbReference>
<organism evidence="5">
    <name type="scientific">Menopon gallinae</name>
    <name type="common">poultry shaft louse</name>
    <dbReference type="NCBI Taxonomy" id="328185"/>
    <lineage>
        <taxon>Eukaryota</taxon>
        <taxon>Metazoa</taxon>
        <taxon>Ecdysozoa</taxon>
        <taxon>Arthropoda</taxon>
        <taxon>Hexapoda</taxon>
        <taxon>Insecta</taxon>
        <taxon>Pterygota</taxon>
        <taxon>Neoptera</taxon>
        <taxon>Paraneoptera</taxon>
        <taxon>Psocodea</taxon>
        <taxon>Troctomorpha</taxon>
        <taxon>Phthiraptera</taxon>
        <taxon>Amblycera</taxon>
        <taxon>Menoponidae</taxon>
        <taxon>Menopon</taxon>
    </lineage>
</organism>
<protein>
    <recommendedName>
        <fullName evidence="4">RRM domain-containing protein</fullName>
    </recommendedName>
</protein>
<comment type="caution">
    <text evidence="5">The sequence shown here is derived from an EMBL/GenBank/DDBJ whole genome shotgun (WGS) entry which is preliminary data.</text>
</comment>
<keyword evidence="1 2" id="KW-0694">RNA-binding</keyword>
<proteinExistence type="predicted"/>
<evidence type="ECO:0000256" key="1">
    <source>
        <dbReference type="ARBA" id="ARBA00022884"/>
    </source>
</evidence>
<reference evidence="5" key="1">
    <citation type="journal article" date="2024" name="Gigascience">
        <title>Chromosome-level genome of the poultry shaft louse Menopon gallinae provides insight into the host-switching and adaptive evolution of parasitic lice.</title>
        <authorList>
            <person name="Xu Y."/>
            <person name="Ma L."/>
            <person name="Liu S."/>
            <person name="Liang Y."/>
            <person name="Liu Q."/>
            <person name="He Z."/>
            <person name="Tian L."/>
            <person name="Duan Y."/>
            <person name="Cai W."/>
            <person name="Li H."/>
            <person name="Song F."/>
        </authorList>
    </citation>
    <scope>NUCLEOTIDE SEQUENCE</scope>
    <source>
        <strain evidence="5">Cailab_2023a</strain>
    </source>
</reference>
<name>A0AAW2I9Y0_9NEOP</name>
<dbReference type="CDD" id="cd12249">
    <property type="entry name" value="RRM1_hnRNPR_like"/>
    <property type="match status" value="1"/>
</dbReference>